<name>A0ABW2FAD7_9BACL</name>
<feature type="transmembrane region" description="Helical" evidence="5">
    <location>
        <begin position="139"/>
        <end position="157"/>
    </location>
</feature>
<keyword evidence="3 5" id="KW-1133">Transmembrane helix</keyword>
<proteinExistence type="predicted"/>
<dbReference type="InterPro" id="IPR011990">
    <property type="entry name" value="TPR-like_helical_dom_sf"/>
</dbReference>
<evidence type="ECO:0000256" key="3">
    <source>
        <dbReference type="ARBA" id="ARBA00022989"/>
    </source>
</evidence>
<dbReference type="Proteomes" id="UP001596378">
    <property type="component" value="Unassembled WGS sequence"/>
</dbReference>
<organism evidence="7 8">
    <name type="scientific">Cohnella cellulosilytica</name>
    <dbReference type="NCBI Taxonomy" id="986710"/>
    <lineage>
        <taxon>Bacteria</taxon>
        <taxon>Bacillati</taxon>
        <taxon>Bacillota</taxon>
        <taxon>Bacilli</taxon>
        <taxon>Bacillales</taxon>
        <taxon>Paenibacillaceae</taxon>
        <taxon>Cohnella</taxon>
    </lineage>
</organism>
<feature type="transmembrane region" description="Helical" evidence="5">
    <location>
        <begin position="326"/>
        <end position="351"/>
    </location>
</feature>
<evidence type="ECO:0000256" key="5">
    <source>
        <dbReference type="SAM" id="Phobius"/>
    </source>
</evidence>
<dbReference type="GO" id="GO:0016874">
    <property type="term" value="F:ligase activity"/>
    <property type="evidence" value="ECO:0007669"/>
    <property type="project" value="UniProtKB-KW"/>
</dbReference>
<evidence type="ECO:0000313" key="7">
    <source>
        <dbReference type="EMBL" id="MFC7150187.1"/>
    </source>
</evidence>
<feature type="transmembrane region" description="Helical" evidence="5">
    <location>
        <begin position="285"/>
        <end position="305"/>
    </location>
</feature>
<gene>
    <name evidence="7" type="ORF">ACFQMJ_16795</name>
</gene>
<accession>A0ABW2FAD7</accession>
<feature type="transmembrane region" description="Helical" evidence="5">
    <location>
        <begin position="226"/>
        <end position="241"/>
    </location>
</feature>
<dbReference type="PANTHER" id="PTHR37422:SF13">
    <property type="entry name" value="LIPOPOLYSACCHARIDE BIOSYNTHESIS PROTEIN PA4999-RELATED"/>
    <property type="match status" value="1"/>
</dbReference>
<feature type="transmembrane region" description="Helical" evidence="5">
    <location>
        <begin position="463"/>
        <end position="479"/>
    </location>
</feature>
<feature type="transmembrane region" description="Helical" evidence="5">
    <location>
        <begin position="110"/>
        <end position="127"/>
    </location>
</feature>
<protein>
    <submittedName>
        <fullName evidence="7">O-antigen ligase family protein</fullName>
    </submittedName>
</protein>
<sequence>MKKSNRTKAMPTTKRSKMGFGVLLFVVLFLLVAPYDKALFNGYIYSFEKPILLTVLVSSLVLFLIGLHLYRSFRLESHRDLLSILVWLIPLSYSFTLLNAVSLHLALIDFYIRVIWVVFFLIGAYFVQSDQAQRIMKYALAGSGYLIAIYGLLQWFGNVTYQDAILQGKRLSNVFQYPNAYAAYLLAILIITIVILNTTKNKFMYYTASFFLIPLVASILLTLSRGALLVLPIALIFYLIFIPRIKQLITLFYLLISGIISLFLFKPLNNIRENLNNEFLISVSLKGWAMIVISSFIVMMINYLIDRHLYKKYDKFEQNKNYSFSNLLIPILTVTIFIILYILVLSGTFLIKIFPNGLIERLIGFNLYDSSVFSRSTFYNDAFRIVGDYPVFGAGGGAWSVLYDSYRSYPYTSSQVHNFFLQYLMESGFVGLLILVAILVYSFVAFYNKMKGLQKKGKWKEEYLIFPLVVFIILCHSFIDFDMSFVYLAAIVFLCLGIASGSKQTGIKVFQRVTEKLHLQKWMKVYSFIPISTAIVLVVFSSIYLKADANFKKSIVIANKTGSYNELISHLDNAIDLVPSHMDYTNVKVSMLQQLFQQSGNEAYLNEAWKLVSKSESYNEHNFAFIETKINLLMKKGKHEEAASYTEAKLKERPWNTRLYEKAIEIYYELGERERLQGNNELIDDQWNKATSLYMEMEDTIKGFSNLQLNQKNESINNFRISPGIILNIGKIEYRKENYSDATRILARGVSFDLDIPLNREIARWYLAASRKVNLNYTELYNRLVEFEPEEENKIKLLMENKM</sequence>
<keyword evidence="7" id="KW-0436">Ligase</keyword>
<evidence type="ECO:0000259" key="6">
    <source>
        <dbReference type="Pfam" id="PF04932"/>
    </source>
</evidence>
<reference evidence="8" key="1">
    <citation type="journal article" date="2019" name="Int. J. Syst. Evol. Microbiol.">
        <title>The Global Catalogue of Microorganisms (GCM) 10K type strain sequencing project: providing services to taxonomists for standard genome sequencing and annotation.</title>
        <authorList>
            <consortium name="The Broad Institute Genomics Platform"/>
            <consortium name="The Broad Institute Genome Sequencing Center for Infectious Disease"/>
            <person name="Wu L."/>
            <person name="Ma J."/>
        </authorList>
    </citation>
    <scope>NUCLEOTIDE SEQUENCE [LARGE SCALE GENOMIC DNA]</scope>
    <source>
        <strain evidence="8">KCTC 12907</strain>
    </source>
</reference>
<feature type="domain" description="O-antigen ligase-related" evidence="6">
    <location>
        <begin position="211"/>
        <end position="436"/>
    </location>
</feature>
<evidence type="ECO:0000256" key="4">
    <source>
        <dbReference type="ARBA" id="ARBA00023136"/>
    </source>
</evidence>
<feature type="transmembrane region" description="Helical" evidence="5">
    <location>
        <begin position="50"/>
        <end position="70"/>
    </location>
</feature>
<feature type="transmembrane region" description="Helical" evidence="5">
    <location>
        <begin position="485"/>
        <end position="502"/>
    </location>
</feature>
<dbReference type="SUPFAM" id="SSF48452">
    <property type="entry name" value="TPR-like"/>
    <property type="match status" value="1"/>
</dbReference>
<dbReference type="Pfam" id="PF04932">
    <property type="entry name" value="Wzy_C"/>
    <property type="match status" value="1"/>
</dbReference>
<keyword evidence="8" id="KW-1185">Reference proteome</keyword>
<evidence type="ECO:0000313" key="8">
    <source>
        <dbReference type="Proteomes" id="UP001596378"/>
    </source>
</evidence>
<feature type="transmembrane region" description="Helical" evidence="5">
    <location>
        <begin position="523"/>
        <end position="545"/>
    </location>
</feature>
<dbReference type="RefSeq" id="WP_378046006.1">
    <property type="nucleotide sequence ID" value="NZ_JBHMDN010000010.1"/>
</dbReference>
<dbReference type="Gene3D" id="1.25.40.10">
    <property type="entry name" value="Tetratricopeptide repeat domain"/>
    <property type="match status" value="1"/>
</dbReference>
<comment type="subcellular location">
    <subcellularLocation>
        <location evidence="1">Membrane</location>
        <topology evidence="1">Multi-pass membrane protein</topology>
    </subcellularLocation>
</comment>
<keyword evidence="4 5" id="KW-0472">Membrane</keyword>
<feature type="transmembrane region" description="Helical" evidence="5">
    <location>
        <begin position="82"/>
        <end position="104"/>
    </location>
</feature>
<dbReference type="InterPro" id="IPR007016">
    <property type="entry name" value="O-antigen_ligase-rel_domated"/>
</dbReference>
<keyword evidence="2 5" id="KW-0812">Transmembrane</keyword>
<dbReference type="EMBL" id="JBHTAI010000009">
    <property type="protein sequence ID" value="MFC7150187.1"/>
    <property type="molecule type" value="Genomic_DNA"/>
</dbReference>
<comment type="caution">
    <text evidence="7">The sequence shown here is derived from an EMBL/GenBank/DDBJ whole genome shotgun (WGS) entry which is preliminary data.</text>
</comment>
<feature type="transmembrane region" description="Helical" evidence="5">
    <location>
        <begin position="203"/>
        <end position="220"/>
    </location>
</feature>
<dbReference type="InterPro" id="IPR051533">
    <property type="entry name" value="WaaL-like"/>
</dbReference>
<dbReference type="PANTHER" id="PTHR37422">
    <property type="entry name" value="TEICHURONIC ACID BIOSYNTHESIS PROTEIN TUAE"/>
    <property type="match status" value="1"/>
</dbReference>
<feature type="transmembrane region" description="Helical" evidence="5">
    <location>
        <begin position="428"/>
        <end position="447"/>
    </location>
</feature>
<feature type="transmembrane region" description="Helical" evidence="5">
    <location>
        <begin position="177"/>
        <end position="196"/>
    </location>
</feature>
<evidence type="ECO:0000256" key="2">
    <source>
        <dbReference type="ARBA" id="ARBA00022692"/>
    </source>
</evidence>
<feature type="transmembrane region" description="Helical" evidence="5">
    <location>
        <begin position="248"/>
        <end position="265"/>
    </location>
</feature>
<evidence type="ECO:0000256" key="1">
    <source>
        <dbReference type="ARBA" id="ARBA00004141"/>
    </source>
</evidence>